<proteinExistence type="predicted"/>
<feature type="region of interest" description="Disordered" evidence="1">
    <location>
        <begin position="154"/>
        <end position="219"/>
    </location>
</feature>
<gene>
    <name evidence="2" type="ORF">B0T24DRAFT_236227</name>
</gene>
<accession>A0AAE0KIM1</accession>
<sequence>MSKPLADDDDFVDLPPPYTPNPATNTTTTTTTTPYPNNNTSNNHAFPPPAPAPGPHTALAASSLTHHLATLGARLASAQAARATEQAARDLAMINLVVPHVEAFLSELAWDDSAVGGELVLVPAGAVARGWALTGAAERRRGGEFLRVARVGEPQVGKSEKSGSGGNSGVVPEPVRSGGFGGEGYDDDGDGDGRQPADKAGFDDWGRFDDGEGSSSLDAPTASWWWFRDGRLARRLAAYLQPRPEVNVERRHVQAAVVAAKADKLPSPSSGGGWRWGGLLRQKNKKDAALMSPPLSGTPGLADVRTPQDDGISMTVRAEEMRFRRENDFGVWESLSGYAIAVTVKTRAP</sequence>
<organism evidence="2 3">
    <name type="scientific">Lasiosphaeria ovina</name>
    <dbReference type="NCBI Taxonomy" id="92902"/>
    <lineage>
        <taxon>Eukaryota</taxon>
        <taxon>Fungi</taxon>
        <taxon>Dikarya</taxon>
        <taxon>Ascomycota</taxon>
        <taxon>Pezizomycotina</taxon>
        <taxon>Sordariomycetes</taxon>
        <taxon>Sordariomycetidae</taxon>
        <taxon>Sordariales</taxon>
        <taxon>Lasiosphaeriaceae</taxon>
        <taxon>Lasiosphaeria</taxon>
    </lineage>
</organism>
<reference evidence="2" key="2">
    <citation type="submission" date="2023-06" db="EMBL/GenBank/DDBJ databases">
        <authorList>
            <consortium name="Lawrence Berkeley National Laboratory"/>
            <person name="Haridas S."/>
            <person name="Hensen N."/>
            <person name="Bonometti L."/>
            <person name="Westerberg I."/>
            <person name="Brannstrom I.O."/>
            <person name="Guillou S."/>
            <person name="Cros-Aarteil S."/>
            <person name="Calhoun S."/>
            <person name="Kuo A."/>
            <person name="Mondo S."/>
            <person name="Pangilinan J."/>
            <person name="Riley R."/>
            <person name="Labutti K."/>
            <person name="Andreopoulos B."/>
            <person name="Lipzen A."/>
            <person name="Chen C."/>
            <person name="Yanf M."/>
            <person name="Daum C."/>
            <person name="Ng V."/>
            <person name="Clum A."/>
            <person name="Steindorff A."/>
            <person name="Ohm R."/>
            <person name="Martin F."/>
            <person name="Silar P."/>
            <person name="Natvig D."/>
            <person name="Lalanne C."/>
            <person name="Gautier V."/>
            <person name="Ament-Velasquez S.L."/>
            <person name="Kruys A."/>
            <person name="Hutchinson M.I."/>
            <person name="Powell A.J."/>
            <person name="Barry K."/>
            <person name="Miller A.N."/>
            <person name="Grigoriev I.V."/>
            <person name="Debuchy R."/>
            <person name="Gladieux P."/>
            <person name="Thoren M.H."/>
            <person name="Johannesson H."/>
        </authorList>
    </citation>
    <scope>NUCLEOTIDE SEQUENCE</scope>
    <source>
        <strain evidence="2">CBS 958.72</strain>
    </source>
</reference>
<dbReference type="EMBL" id="JAULSN010000003">
    <property type="protein sequence ID" value="KAK3377164.1"/>
    <property type="molecule type" value="Genomic_DNA"/>
</dbReference>
<comment type="caution">
    <text evidence="2">The sequence shown here is derived from an EMBL/GenBank/DDBJ whole genome shotgun (WGS) entry which is preliminary data.</text>
</comment>
<evidence type="ECO:0000313" key="2">
    <source>
        <dbReference type="EMBL" id="KAK3377164.1"/>
    </source>
</evidence>
<feature type="region of interest" description="Disordered" evidence="1">
    <location>
        <begin position="1"/>
        <end position="56"/>
    </location>
</feature>
<name>A0AAE0KIM1_9PEZI</name>
<feature type="compositionally biased region" description="Low complexity" evidence="1">
    <location>
        <begin position="21"/>
        <end position="45"/>
    </location>
</feature>
<reference evidence="2" key="1">
    <citation type="journal article" date="2023" name="Mol. Phylogenet. Evol.">
        <title>Genome-scale phylogeny and comparative genomics of the fungal order Sordariales.</title>
        <authorList>
            <person name="Hensen N."/>
            <person name="Bonometti L."/>
            <person name="Westerberg I."/>
            <person name="Brannstrom I.O."/>
            <person name="Guillou S."/>
            <person name="Cros-Aarteil S."/>
            <person name="Calhoun S."/>
            <person name="Haridas S."/>
            <person name="Kuo A."/>
            <person name="Mondo S."/>
            <person name="Pangilinan J."/>
            <person name="Riley R."/>
            <person name="LaButti K."/>
            <person name="Andreopoulos B."/>
            <person name="Lipzen A."/>
            <person name="Chen C."/>
            <person name="Yan M."/>
            <person name="Daum C."/>
            <person name="Ng V."/>
            <person name="Clum A."/>
            <person name="Steindorff A."/>
            <person name="Ohm R.A."/>
            <person name="Martin F."/>
            <person name="Silar P."/>
            <person name="Natvig D.O."/>
            <person name="Lalanne C."/>
            <person name="Gautier V."/>
            <person name="Ament-Velasquez S.L."/>
            <person name="Kruys A."/>
            <person name="Hutchinson M.I."/>
            <person name="Powell A.J."/>
            <person name="Barry K."/>
            <person name="Miller A.N."/>
            <person name="Grigoriev I.V."/>
            <person name="Debuchy R."/>
            <person name="Gladieux P."/>
            <person name="Hiltunen Thoren M."/>
            <person name="Johannesson H."/>
        </authorList>
    </citation>
    <scope>NUCLEOTIDE SEQUENCE</scope>
    <source>
        <strain evidence="2">CBS 958.72</strain>
    </source>
</reference>
<keyword evidence="3" id="KW-1185">Reference proteome</keyword>
<protein>
    <submittedName>
        <fullName evidence="2">Uncharacterized protein</fullName>
    </submittedName>
</protein>
<evidence type="ECO:0000256" key="1">
    <source>
        <dbReference type="SAM" id="MobiDB-lite"/>
    </source>
</evidence>
<dbReference type="Proteomes" id="UP001287356">
    <property type="component" value="Unassembled WGS sequence"/>
</dbReference>
<dbReference type="AlphaFoldDB" id="A0AAE0KIM1"/>
<evidence type="ECO:0000313" key="3">
    <source>
        <dbReference type="Proteomes" id="UP001287356"/>
    </source>
</evidence>
<feature type="compositionally biased region" description="Basic and acidic residues" evidence="1">
    <location>
        <begin position="191"/>
        <end position="210"/>
    </location>
</feature>